<accession>A0AAW1UTI7</accession>
<comment type="caution">
    <text evidence="1">The sequence shown here is derived from an EMBL/GenBank/DDBJ whole genome shotgun (WGS) entry which is preliminary data.</text>
</comment>
<evidence type="ECO:0000313" key="1">
    <source>
        <dbReference type="EMBL" id="KAK9886148.1"/>
    </source>
</evidence>
<name>A0AAW1UTI7_9CUCU</name>
<dbReference type="AlphaFoldDB" id="A0AAW1UTI7"/>
<dbReference type="Proteomes" id="UP001431783">
    <property type="component" value="Unassembled WGS sequence"/>
</dbReference>
<evidence type="ECO:0000313" key="2">
    <source>
        <dbReference type="Proteomes" id="UP001431783"/>
    </source>
</evidence>
<dbReference type="EMBL" id="JARQZJ010000098">
    <property type="protein sequence ID" value="KAK9886148.1"/>
    <property type="molecule type" value="Genomic_DNA"/>
</dbReference>
<sequence>MHRKKLEWVLVYWFDYLSGPSRTRRSNIDSGLQSINGKRIDELARFKQQGLFITIRGKELHMQMIQLQNNLQNKEGNGKGIWNLKGAKKNMD</sequence>
<protein>
    <submittedName>
        <fullName evidence="1">Uncharacterized protein</fullName>
    </submittedName>
</protein>
<proteinExistence type="predicted"/>
<reference evidence="1 2" key="1">
    <citation type="submission" date="2023-03" db="EMBL/GenBank/DDBJ databases">
        <title>Genome insight into feeding habits of ladybird beetles.</title>
        <authorList>
            <person name="Li H.-S."/>
            <person name="Huang Y.-H."/>
            <person name="Pang H."/>
        </authorList>
    </citation>
    <scope>NUCLEOTIDE SEQUENCE [LARGE SCALE GENOMIC DNA]</scope>
    <source>
        <strain evidence="1">SYSU_2023b</strain>
        <tissue evidence="1">Whole body</tissue>
    </source>
</reference>
<organism evidence="1 2">
    <name type="scientific">Henosepilachna vigintioctopunctata</name>
    <dbReference type="NCBI Taxonomy" id="420089"/>
    <lineage>
        <taxon>Eukaryota</taxon>
        <taxon>Metazoa</taxon>
        <taxon>Ecdysozoa</taxon>
        <taxon>Arthropoda</taxon>
        <taxon>Hexapoda</taxon>
        <taxon>Insecta</taxon>
        <taxon>Pterygota</taxon>
        <taxon>Neoptera</taxon>
        <taxon>Endopterygota</taxon>
        <taxon>Coleoptera</taxon>
        <taxon>Polyphaga</taxon>
        <taxon>Cucujiformia</taxon>
        <taxon>Coccinelloidea</taxon>
        <taxon>Coccinellidae</taxon>
        <taxon>Epilachninae</taxon>
        <taxon>Epilachnini</taxon>
        <taxon>Henosepilachna</taxon>
    </lineage>
</organism>
<keyword evidence="2" id="KW-1185">Reference proteome</keyword>
<gene>
    <name evidence="1" type="ORF">WA026_014936</name>
</gene>